<proteinExistence type="inferred from homology"/>
<evidence type="ECO:0000313" key="4">
    <source>
        <dbReference type="Proteomes" id="UP000198921"/>
    </source>
</evidence>
<keyword evidence="3" id="KW-0540">Nuclease</keyword>
<keyword evidence="3" id="KW-0378">Hydrolase</keyword>
<keyword evidence="2" id="KW-1277">Toxin-antitoxin system</keyword>
<dbReference type="AlphaFoldDB" id="A0A1H3DLU5"/>
<comment type="similarity">
    <text evidence="1">Belongs to the RelE toxin family.</text>
</comment>
<evidence type="ECO:0000313" key="3">
    <source>
        <dbReference type="EMBL" id="SDX67376.1"/>
    </source>
</evidence>
<dbReference type="STRING" id="1137993.SAMN05660209_01044"/>
<dbReference type="Pfam" id="PF05016">
    <property type="entry name" value="ParE_toxin"/>
    <property type="match status" value="1"/>
</dbReference>
<evidence type="ECO:0000256" key="2">
    <source>
        <dbReference type="ARBA" id="ARBA00022649"/>
    </source>
</evidence>
<dbReference type="RefSeq" id="WP_091152100.1">
    <property type="nucleotide sequence ID" value="NZ_FNOT01000002.1"/>
</dbReference>
<dbReference type="InterPro" id="IPR035093">
    <property type="entry name" value="RelE/ParE_toxin_dom_sf"/>
</dbReference>
<name>A0A1H3DLU5_9ACTN</name>
<evidence type="ECO:0000256" key="1">
    <source>
        <dbReference type="ARBA" id="ARBA00006226"/>
    </source>
</evidence>
<keyword evidence="4" id="KW-1185">Reference proteome</keyword>
<dbReference type="Proteomes" id="UP000198921">
    <property type="component" value="Unassembled WGS sequence"/>
</dbReference>
<dbReference type="GO" id="GO:0004519">
    <property type="term" value="F:endonuclease activity"/>
    <property type="evidence" value="ECO:0007669"/>
    <property type="project" value="UniProtKB-KW"/>
</dbReference>
<sequence length="91" mass="10351">MTGPRRHTVVLSAAAKRAIERDLPEPVAVAVVDFLYGPLTADPYRVGKPLRFDLEGYWSARRGQYRVIYSIHDDEVLVRVVRISHRADVYG</sequence>
<organism evidence="3 4">
    <name type="scientific">Geodermatophilus africanus</name>
    <dbReference type="NCBI Taxonomy" id="1137993"/>
    <lineage>
        <taxon>Bacteria</taxon>
        <taxon>Bacillati</taxon>
        <taxon>Actinomycetota</taxon>
        <taxon>Actinomycetes</taxon>
        <taxon>Geodermatophilales</taxon>
        <taxon>Geodermatophilaceae</taxon>
        <taxon>Geodermatophilus</taxon>
    </lineage>
</organism>
<dbReference type="EMBL" id="FNOT01000002">
    <property type="protein sequence ID" value="SDX67376.1"/>
    <property type="molecule type" value="Genomic_DNA"/>
</dbReference>
<dbReference type="PANTHER" id="PTHR35601">
    <property type="entry name" value="TOXIN RELE"/>
    <property type="match status" value="1"/>
</dbReference>
<dbReference type="InterPro" id="IPR007712">
    <property type="entry name" value="RelE/ParE_toxin"/>
</dbReference>
<dbReference type="Gene3D" id="3.30.2310.20">
    <property type="entry name" value="RelE-like"/>
    <property type="match status" value="1"/>
</dbReference>
<dbReference type="SUPFAM" id="SSF143011">
    <property type="entry name" value="RelE-like"/>
    <property type="match status" value="1"/>
</dbReference>
<keyword evidence="3" id="KW-0255">Endonuclease</keyword>
<reference evidence="4" key="1">
    <citation type="submission" date="2016-10" db="EMBL/GenBank/DDBJ databases">
        <authorList>
            <person name="Varghese N."/>
            <person name="Submissions S."/>
        </authorList>
    </citation>
    <scope>NUCLEOTIDE SEQUENCE [LARGE SCALE GENOMIC DNA]</scope>
    <source>
        <strain evidence="4">DSM 45422</strain>
    </source>
</reference>
<protein>
    <submittedName>
        <fullName evidence="3">mRNA-degrading endonuclease RelE, toxin component of the RelBE toxin-antitoxin system</fullName>
    </submittedName>
</protein>
<gene>
    <name evidence="3" type="ORF">SAMN05660209_01044</name>
</gene>
<accession>A0A1H3DLU5</accession>
<dbReference type="OrthoDB" id="5326046at2"/>
<dbReference type="PANTHER" id="PTHR35601:SF1">
    <property type="entry name" value="TOXIN RELE"/>
    <property type="match status" value="1"/>
</dbReference>